<dbReference type="InterPro" id="IPR013752">
    <property type="entry name" value="KPA_reductase"/>
</dbReference>
<protein>
    <recommendedName>
        <fullName evidence="4">2-dehydropantoate 2-reductase</fullName>
        <ecNumber evidence="4">1.1.1.169</ecNumber>
    </recommendedName>
    <alternativeName>
        <fullName evidence="4">Ketopantoate reductase</fullName>
    </alternativeName>
</protein>
<name>A0A9W8I806_9FUNG</name>
<dbReference type="Gene3D" id="3.40.50.720">
    <property type="entry name" value="NAD(P)-binding Rossmann-like Domain"/>
    <property type="match status" value="1"/>
</dbReference>
<evidence type="ECO:0000256" key="4">
    <source>
        <dbReference type="RuleBase" id="RU362068"/>
    </source>
</evidence>
<keyword evidence="3 4" id="KW-0560">Oxidoreductase</keyword>
<dbReference type="SUPFAM" id="SSF48179">
    <property type="entry name" value="6-phosphogluconate dehydrogenase C-terminal domain-like"/>
    <property type="match status" value="1"/>
</dbReference>
<evidence type="ECO:0000256" key="1">
    <source>
        <dbReference type="ARBA" id="ARBA00007870"/>
    </source>
</evidence>
<dbReference type="PANTHER" id="PTHR21708:SF25">
    <property type="entry name" value="PROTEIN PAM1-RELATED"/>
    <property type="match status" value="1"/>
</dbReference>
<dbReference type="AlphaFoldDB" id="A0A9W8I806"/>
<dbReference type="SUPFAM" id="SSF51735">
    <property type="entry name" value="NAD(P)-binding Rossmann-fold domains"/>
    <property type="match status" value="1"/>
</dbReference>
<evidence type="ECO:0000259" key="6">
    <source>
        <dbReference type="Pfam" id="PF08546"/>
    </source>
</evidence>
<dbReference type="InterPro" id="IPR013328">
    <property type="entry name" value="6PGD_dom2"/>
</dbReference>
<dbReference type="Pfam" id="PF08546">
    <property type="entry name" value="ApbA_C"/>
    <property type="match status" value="1"/>
</dbReference>
<dbReference type="FunFam" id="1.10.1040.10:FF:000017">
    <property type="entry name" value="2-dehydropantoate 2-reductase"/>
    <property type="match status" value="1"/>
</dbReference>
<dbReference type="OrthoDB" id="3609at2759"/>
<evidence type="ECO:0000256" key="3">
    <source>
        <dbReference type="ARBA" id="ARBA00023002"/>
    </source>
</evidence>
<reference evidence="7" key="1">
    <citation type="submission" date="2022-07" db="EMBL/GenBank/DDBJ databases">
        <title>Phylogenomic reconstructions and comparative analyses of Kickxellomycotina fungi.</title>
        <authorList>
            <person name="Reynolds N.K."/>
            <person name="Stajich J.E."/>
            <person name="Barry K."/>
            <person name="Grigoriev I.V."/>
            <person name="Crous P."/>
            <person name="Smith M.E."/>
        </authorList>
    </citation>
    <scope>NUCLEOTIDE SEQUENCE</scope>
    <source>
        <strain evidence="7">NRRL 1566</strain>
    </source>
</reference>
<feature type="domain" description="Ketopantoate reductase C-terminal" evidence="6">
    <location>
        <begin position="190"/>
        <end position="317"/>
    </location>
</feature>
<dbReference type="Proteomes" id="UP001139887">
    <property type="component" value="Unassembled WGS sequence"/>
</dbReference>
<dbReference type="Gene3D" id="1.10.1040.10">
    <property type="entry name" value="N-(1-d-carboxylethyl)-l-norvaline Dehydrogenase, domain 2"/>
    <property type="match status" value="1"/>
</dbReference>
<dbReference type="InterPro" id="IPR036291">
    <property type="entry name" value="NAD(P)-bd_dom_sf"/>
</dbReference>
<comment type="function">
    <text evidence="4">Catalyzes the NADPH-dependent reduction of ketopantoate into pantoic acid.</text>
</comment>
<comment type="caution">
    <text evidence="7">The sequence shown here is derived from an EMBL/GenBank/DDBJ whole genome shotgun (WGS) entry which is preliminary data.</text>
</comment>
<dbReference type="NCBIfam" id="TIGR00745">
    <property type="entry name" value="apbA_panE"/>
    <property type="match status" value="1"/>
</dbReference>
<comment type="similarity">
    <text evidence="1 4">Belongs to the ketopantoate reductase family.</text>
</comment>
<comment type="catalytic activity">
    <reaction evidence="4">
        <text>(R)-pantoate + NADP(+) = 2-dehydropantoate + NADPH + H(+)</text>
        <dbReference type="Rhea" id="RHEA:16233"/>
        <dbReference type="ChEBI" id="CHEBI:11561"/>
        <dbReference type="ChEBI" id="CHEBI:15378"/>
        <dbReference type="ChEBI" id="CHEBI:15980"/>
        <dbReference type="ChEBI" id="CHEBI:57783"/>
        <dbReference type="ChEBI" id="CHEBI:58349"/>
        <dbReference type="EC" id="1.1.1.169"/>
    </reaction>
</comment>
<dbReference type="GO" id="GO:0008677">
    <property type="term" value="F:2-dehydropantoate 2-reductase activity"/>
    <property type="evidence" value="ECO:0007669"/>
    <property type="project" value="UniProtKB-EC"/>
</dbReference>
<dbReference type="InterPro" id="IPR013332">
    <property type="entry name" value="KPR_N"/>
</dbReference>
<keyword evidence="2 4" id="KW-0521">NADP</keyword>
<organism evidence="7 8">
    <name type="scientific">Coemansia brasiliensis</name>
    <dbReference type="NCBI Taxonomy" id="2650707"/>
    <lineage>
        <taxon>Eukaryota</taxon>
        <taxon>Fungi</taxon>
        <taxon>Fungi incertae sedis</taxon>
        <taxon>Zoopagomycota</taxon>
        <taxon>Kickxellomycotina</taxon>
        <taxon>Kickxellomycetes</taxon>
        <taxon>Kickxellales</taxon>
        <taxon>Kickxellaceae</taxon>
        <taxon>Coemansia</taxon>
    </lineage>
</organism>
<dbReference type="EMBL" id="JANBUW010000036">
    <property type="protein sequence ID" value="KAJ2850306.1"/>
    <property type="molecule type" value="Genomic_DNA"/>
</dbReference>
<dbReference type="InterPro" id="IPR051402">
    <property type="entry name" value="KPR-Related"/>
</dbReference>
<dbReference type="GO" id="GO:0015940">
    <property type="term" value="P:pantothenate biosynthetic process"/>
    <property type="evidence" value="ECO:0007669"/>
    <property type="project" value="InterPro"/>
</dbReference>
<dbReference type="Pfam" id="PF02558">
    <property type="entry name" value="ApbA"/>
    <property type="match status" value="1"/>
</dbReference>
<evidence type="ECO:0000313" key="7">
    <source>
        <dbReference type="EMBL" id="KAJ2850306.1"/>
    </source>
</evidence>
<dbReference type="InterPro" id="IPR008927">
    <property type="entry name" value="6-PGluconate_DH-like_C_sf"/>
</dbReference>
<dbReference type="GO" id="GO:0005737">
    <property type="term" value="C:cytoplasm"/>
    <property type="evidence" value="ECO:0007669"/>
    <property type="project" value="TreeGrafter"/>
</dbReference>
<sequence>MNTNVLLVGAGALGSIYAWRLQEGGMHVTCVCRSNYSTVQSQGFSISSEAYGQHTYRPSRVVASVDEAVSNGEVFDFIIFCTKALPNLSDNSHIIAPAVSKNTIIMLIQNGIGIEEPFAERYPEAPLVSVIAYIDVSQPQPGSIEHGNVSALMMGLHNPAKSGKEIQDRIEKLSGVWNQNGVMCMVVEHIQSFRWLKLVWNASFNTVSVVSGGNNTRKMLDDPHCKQLIRNIMKEVYSIGEAATGAPLPVIQGKDSPDAFIEDTENRQVPVEPSMLMDFHAKRPMEHDVILRRPLEVARKLGVKAPYMEAVYAMLVMVEKTYMARL</sequence>
<dbReference type="EC" id="1.1.1.169" evidence="4"/>
<dbReference type="InterPro" id="IPR003710">
    <property type="entry name" value="ApbA"/>
</dbReference>
<evidence type="ECO:0000256" key="2">
    <source>
        <dbReference type="ARBA" id="ARBA00022857"/>
    </source>
</evidence>
<dbReference type="PANTHER" id="PTHR21708">
    <property type="entry name" value="PROBABLE 2-DEHYDROPANTOATE 2-REDUCTASE"/>
    <property type="match status" value="1"/>
</dbReference>
<evidence type="ECO:0000259" key="5">
    <source>
        <dbReference type="Pfam" id="PF02558"/>
    </source>
</evidence>
<keyword evidence="8" id="KW-1185">Reference proteome</keyword>
<feature type="domain" description="Ketopantoate reductase N-terminal" evidence="5">
    <location>
        <begin position="5"/>
        <end position="156"/>
    </location>
</feature>
<gene>
    <name evidence="7" type="ORF">IWW36_001992</name>
</gene>
<evidence type="ECO:0000313" key="8">
    <source>
        <dbReference type="Proteomes" id="UP001139887"/>
    </source>
</evidence>
<accession>A0A9W8I806</accession>
<proteinExistence type="inferred from homology"/>